<sequence length="181" mass="19189">MEQVAKAVAPALEQLATQVKMTAKVSMREGDYAVTIARCESPQQTSVAMRLGASFHLVMGSSGAVLLSALQPAEIQLVVNRAPKACWELQKPVEVQNRLKMLRSKGWCADLGTYHRGVHAVSSPLHDADGGVIASMTVIGFPHELPSERLPSIAKLLLEAASRAEAAIRVATIGSSPGQPA</sequence>
<dbReference type="GO" id="GO:0003677">
    <property type="term" value="F:DNA binding"/>
    <property type="evidence" value="ECO:0007669"/>
    <property type="project" value="TreeGrafter"/>
</dbReference>
<proteinExistence type="predicted"/>
<feature type="domain" description="IclR-ED" evidence="1">
    <location>
        <begin position="1"/>
        <end position="170"/>
    </location>
</feature>
<dbReference type="EMBL" id="VSSQ01098041">
    <property type="protein sequence ID" value="MPN41168.1"/>
    <property type="molecule type" value="Genomic_DNA"/>
</dbReference>
<dbReference type="Pfam" id="PF01614">
    <property type="entry name" value="IclR_C"/>
    <property type="match status" value="1"/>
</dbReference>
<dbReference type="AlphaFoldDB" id="A0A645HQ39"/>
<dbReference type="PANTHER" id="PTHR30136:SF35">
    <property type="entry name" value="HTH-TYPE TRANSCRIPTIONAL REGULATOR RV1719"/>
    <property type="match status" value="1"/>
</dbReference>
<dbReference type="InterPro" id="IPR050707">
    <property type="entry name" value="HTH_MetabolicPath_Reg"/>
</dbReference>
<gene>
    <name evidence="2" type="ORF">SDC9_188710</name>
</gene>
<dbReference type="Gene3D" id="3.30.450.40">
    <property type="match status" value="1"/>
</dbReference>
<protein>
    <recommendedName>
        <fullName evidence="1">IclR-ED domain-containing protein</fullName>
    </recommendedName>
</protein>
<dbReference type="SUPFAM" id="SSF55781">
    <property type="entry name" value="GAF domain-like"/>
    <property type="match status" value="1"/>
</dbReference>
<accession>A0A645HQ39</accession>
<dbReference type="PANTHER" id="PTHR30136">
    <property type="entry name" value="HELIX-TURN-HELIX TRANSCRIPTIONAL REGULATOR, ICLR FAMILY"/>
    <property type="match status" value="1"/>
</dbReference>
<dbReference type="InterPro" id="IPR029016">
    <property type="entry name" value="GAF-like_dom_sf"/>
</dbReference>
<reference evidence="2" key="1">
    <citation type="submission" date="2019-08" db="EMBL/GenBank/DDBJ databases">
        <authorList>
            <person name="Kucharzyk K."/>
            <person name="Murdoch R.W."/>
            <person name="Higgins S."/>
            <person name="Loffler F."/>
        </authorList>
    </citation>
    <scope>NUCLEOTIDE SEQUENCE</scope>
</reference>
<evidence type="ECO:0000313" key="2">
    <source>
        <dbReference type="EMBL" id="MPN41168.1"/>
    </source>
</evidence>
<dbReference type="PROSITE" id="PS51078">
    <property type="entry name" value="ICLR_ED"/>
    <property type="match status" value="1"/>
</dbReference>
<comment type="caution">
    <text evidence="2">The sequence shown here is derived from an EMBL/GenBank/DDBJ whole genome shotgun (WGS) entry which is preliminary data.</text>
</comment>
<dbReference type="InterPro" id="IPR014757">
    <property type="entry name" value="Tscrpt_reg_IclR_C"/>
</dbReference>
<evidence type="ECO:0000259" key="1">
    <source>
        <dbReference type="PROSITE" id="PS51078"/>
    </source>
</evidence>
<dbReference type="GO" id="GO:0045892">
    <property type="term" value="P:negative regulation of DNA-templated transcription"/>
    <property type="evidence" value="ECO:0007669"/>
    <property type="project" value="TreeGrafter"/>
</dbReference>
<dbReference type="GO" id="GO:0003700">
    <property type="term" value="F:DNA-binding transcription factor activity"/>
    <property type="evidence" value="ECO:0007669"/>
    <property type="project" value="TreeGrafter"/>
</dbReference>
<name>A0A645HQ39_9ZZZZ</name>
<organism evidence="2">
    <name type="scientific">bioreactor metagenome</name>
    <dbReference type="NCBI Taxonomy" id="1076179"/>
    <lineage>
        <taxon>unclassified sequences</taxon>
        <taxon>metagenomes</taxon>
        <taxon>ecological metagenomes</taxon>
    </lineage>
</organism>